<dbReference type="AlphaFoldDB" id="V9H7H3"/>
<accession>V9H7H3</accession>
<dbReference type="KEGG" id="smur:BWP33_12225"/>
<dbReference type="EMBL" id="ADCY02000053">
    <property type="protein sequence ID" value="EFG30036.1"/>
    <property type="molecule type" value="Genomic_DNA"/>
</dbReference>
<reference evidence="3 4" key="2">
    <citation type="submission" date="2011-10" db="EMBL/GenBank/DDBJ databases">
        <title>The Genome Sequence of Simonsiella muelleri ATCC 29453.</title>
        <authorList>
            <consortium name="The Broad Institute Genome Sequencing Platform"/>
            <consortium name="The Broad Institute Genome Sequencing Center for Infectious Disease"/>
            <person name="Earl A."/>
            <person name="Ward D."/>
            <person name="Feldgarden M."/>
            <person name="Gevers D."/>
            <person name="Izard J."/>
            <person name="Baranova O.V."/>
            <person name="Blanton J.M."/>
            <person name="Tanner A.C."/>
            <person name="Dewhirst F."/>
            <person name="Young S.K."/>
            <person name="Zeng Q."/>
            <person name="Gargeya S."/>
            <person name="Fitzgerald M."/>
            <person name="Haas B."/>
            <person name="Abouelleil A."/>
            <person name="Alvarado L."/>
            <person name="Arachchi H.M."/>
            <person name="Berlin A."/>
            <person name="Brown A."/>
            <person name="Chapman S.B."/>
            <person name="Chen Z."/>
            <person name="Dunbar C."/>
            <person name="Freedman E."/>
            <person name="Gearin G."/>
            <person name="Goldberg J."/>
            <person name="Griggs A."/>
            <person name="Gujja S."/>
            <person name="Heiman D."/>
            <person name="Howarth C."/>
            <person name="Larson L."/>
            <person name="Lui A."/>
            <person name="MacDonald P.J.P."/>
            <person name="Montmayeur A."/>
            <person name="Murphy C."/>
            <person name="Neiman D."/>
            <person name="Pearson M."/>
            <person name="Priest M."/>
            <person name="Roberts A."/>
            <person name="Saif S."/>
            <person name="Shea T."/>
            <person name="Shenoy N."/>
            <person name="Sisk P."/>
            <person name="Stolte C."/>
            <person name="Sykes S."/>
            <person name="Wortman J."/>
            <person name="Nusbaum C."/>
            <person name="Birren B."/>
        </authorList>
    </citation>
    <scope>NUCLEOTIDE SEQUENCE [LARGE SCALE GENOMIC DNA]</scope>
    <source>
        <strain evidence="3 4">ATCC 29453</strain>
    </source>
</reference>
<dbReference type="HOGENOM" id="CLU_2208290_0_0_4"/>
<protein>
    <submittedName>
        <fullName evidence="3">Uncharacterized protein</fullName>
    </submittedName>
</protein>
<dbReference type="STRING" id="641147.HMPREF9021_02104"/>
<reference evidence="3 4" key="1">
    <citation type="submission" date="2010-03" db="EMBL/GenBank/DDBJ databases">
        <authorList>
            <consortium name="The Broad Institute Genome Sequencing Platform"/>
            <person name="Ward D."/>
            <person name="Earl A."/>
            <person name="Feldgarden M."/>
            <person name="Gevers D."/>
            <person name="Young S."/>
            <person name="Zeng Q."/>
            <person name="Koehrsen M."/>
            <person name="Alvarado L."/>
            <person name="Berlin A.M."/>
            <person name="Borenstein D."/>
            <person name="Chapman S.B."/>
            <person name="Chen Z."/>
            <person name="Engels R."/>
            <person name="Freedman E."/>
            <person name="Gellesch M."/>
            <person name="Goldberg J."/>
            <person name="Griggs A."/>
            <person name="Gujja S."/>
            <person name="Heilman E.R."/>
            <person name="Heiman D.I."/>
            <person name="Hepburn T.A."/>
            <person name="Howarth C."/>
            <person name="Jen D."/>
            <person name="Larson L."/>
            <person name="Mehta T."/>
            <person name="Park D."/>
            <person name="Pearson M."/>
            <person name="Richards J."/>
            <person name="Roberts A."/>
            <person name="Saif S."/>
            <person name="Shea T.D."/>
            <person name="Shenoy N."/>
            <person name="Sisk P."/>
            <person name="Stolte C."/>
            <person name="Sykes S.N."/>
            <person name="Walk T."/>
            <person name="White J."/>
            <person name="Yandava C."/>
            <person name="Izard J."/>
            <person name="Baranova O.V."/>
            <person name="Blanton J.M."/>
            <person name="Tanner A.C."/>
            <person name="Dewhirst F."/>
            <person name="Haas B."/>
            <person name="Nusbaum C."/>
            <person name="Birren B."/>
        </authorList>
    </citation>
    <scope>NUCLEOTIDE SEQUENCE [LARGE SCALE GENOMIC DNA]</scope>
    <source>
        <strain evidence="3 4">ATCC 29453</strain>
    </source>
</reference>
<feature type="coiled-coil region" evidence="1">
    <location>
        <begin position="22"/>
        <end position="71"/>
    </location>
</feature>
<evidence type="ECO:0000313" key="4">
    <source>
        <dbReference type="Proteomes" id="UP000017813"/>
    </source>
</evidence>
<evidence type="ECO:0000313" key="3">
    <source>
        <dbReference type="EMBL" id="EFG30036.1"/>
    </source>
</evidence>
<keyword evidence="1" id="KW-0175">Coiled coil</keyword>
<evidence type="ECO:0000256" key="2">
    <source>
        <dbReference type="SAM" id="Phobius"/>
    </source>
</evidence>
<keyword evidence="2" id="KW-0812">Transmembrane</keyword>
<organism evidence="3 4">
    <name type="scientific">Simonsiella muelleri ATCC 29453</name>
    <dbReference type="NCBI Taxonomy" id="641147"/>
    <lineage>
        <taxon>Bacteria</taxon>
        <taxon>Pseudomonadati</taxon>
        <taxon>Pseudomonadota</taxon>
        <taxon>Betaproteobacteria</taxon>
        <taxon>Neisseriales</taxon>
        <taxon>Neisseriaceae</taxon>
        <taxon>Simonsiella</taxon>
    </lineage>
</organism>
<keyword evidence="4" id="KW-1185">Reference proteome</keyword>
<gene>
    <name evidence="3" type="ORF">HMPREF9021_02104</name>
</gene>
<keyword evidence="2" id="KW-0472">Membrane</keyword>
<comment type="caution">
    <text evidence="3">The sequence shown here is derived from an EMBL/GenBank/DDBJ whole genome shotgun (WGS) entry which is preliminary data.</text>
</comment>
<sequence length="107" mass="12242">MNHLDTQLQKAQVKQAWEDVRKKRLENDLTEQLNEIQIKKAELDLAQHEQLQEIERRKQLAELAKLEQEANHILLASKVGASILAVVSFIVVTIITIYEKLKAVFGG</sequence>
<evidence type="ECO:0000256" key="1">
    <source>
        <dbReference type="SAM" id="Coils"/>
    </source>
</evidence>
<feature type="transmembrane region" description="Helical" evidence="2">
    <location>
        <begin position="79"/>
        <end position="98"/>
    </location>
</feature>
<keyword evidence="2" id="KW-1133">Transmembrane helix</keyword>
<dbReference type="RefSeq" id="WP_002642810.1">
    <property type="nucleotide sequence ID" value="NZ_CP019448.1"/>
</dbReference>
<proteinExistence type="predicted"/>
<dbReference type="Proteomes" id="UP000017813">
    <property type="component" value="Unassembled WGS sequence"/>
</dbReference>
<name>V9H7H3_9NEIS</name>